<keyword evidence="2" id="KW-1185">Reference proteome</keyword>
<sequence>SLGMLLNTLRCMGQPGLMIEAIQDLSSRPSQRAMSFRIWAGLVSRTIFFFRELFLNLFRGVGKTHSEELFHKHVVIISADFLLRFPSNEYSSPVEMGYVHYCMSQADVGDPVCFVAVGTVAVLEKTY</sequence>
<reference evidence="1" key="2">
    <citation type="submission" date="2025-09" db="UniProtKB">
        <authorList>
            <consortium name="Ensembl"/>
        </authorList>
    </citation>
    <scope>IDENTIFICATION</scope>
</reference>
<accession>A0A2K5Y8P1</accession>
<evidence type="ECO:0000313" key="2">
    <source>
        <dbReference type="Proteomes" id="UP000233140"/>
    </source>
</evidence>
<organism evidence="1 2">
    <name type="scientific">Mandrillus leucophaeus</name>
    <name type="common">Drill</name>
    <name type="synonym">Papio leucophaeus</name>
    <dbReference type="NCBI Taxonomy" id="9568"/>
    <lineage>
        <taxon>Eukaryota</taxon>
        <taxon>Metazoa</taxon>
        <taxon>Chordata</taxon>
        <taxon>Craniata</taxon>
        <taxon>Vertebrata</taxon>
        <taxon>Euteleostomi</taxon>
        <taxon>Mammalia</taxon>
        <taxon>Eutheria</taxon>
        <taxon>Euarchontoglires</taxon>
        <taxon>Primates</taxon>
        <taxon>Haplorrhini</taxon>
        <taxon>Catarrhini</taxon>
        <taxon>Cercopithecidae</taxon>
        <taxon>Cercopithecinae</taxon>
        <taxon>Mandrillus</taxon>
    </lineage>
</organism>
<name>A0A2K5Y8P1_MANLE</name>
<proteinExistence type="predicted"/>
<reference evidence="1" key="1">
    <citation type="submission" date="2025-08" db="UniProtKB">
        <authorList>
            <consortium name="Ensembl"/>
        </authorList>
    </citation>
    <scope>IDENTIFICATION</scope>
</reference>
<dbReference type="AlphaFoldDB" id="A0A2K5Y8P1"/>
<dbReference type="Proteomes" id="UP000233140">
    <property type="component" value="Unassembled WGS sequence"/>
</dbReference>
<dbReference type="Ensembl" id="ENSMLET00000035341.1">
    <property type="protein sequence ID" value="ENSMLEP00000011915.1"/>
    <property type="gene ID" value="ENSMLEG00000030142.1"/>
</dbReference>
<protein>
    <submittedName>
        <fullName evidence="1">Uncharacterized protein</fullName>
    </submittedName>
</protein>
<dbReference type="OMA" id="PSNDCIS"/>
<dbReference type="GeneTree" id="ENSGT00910000148179"/>
<evidence type="ECO:0000313" key="1">
    <source>
        <dbReference type="Ensembl" id="ENSMLEP00000011915.1"/>
    </source>
</evidence>